<evidence type="ECO:0000313" key="3">
    <source>
        <dbReference type="Proteomes" id="UP000256269"/>
    </source>
</evidence>
<dbReference type="Proteomes" id="UP000256269">
    <property type="component" value="Unassembled WGS sequence"/>
</dbReference>
<dbReference type="PANTHER" id="PTHR34385:SF1">
    <property type="entry name" value="PEPTIDOGLYCAN L-ALANYL-D-GLUTAMATE ENDOPEPTIDASE CWLK"/>
    <property type="match status" value="1"/>
</dbReference>
<protein>
    <submittedName>
        <fullName evidence="2">D-alanyl-D-alanine carboxypeptidase-like protein</fullName>
    </submittedName>
</protein>
<dbReference type="PROSITE" id="PS51257">
    <property type="entry name" value="PROKAR_LIPOPROTEIN"/>
    <property type="match status" value="1"/>
</dbReference>
<dbReference type="AlphaFoldDB" id="A0A3E0GZT8"/>
<evidence type="ECO:0000259" key="1">
    <source>
        <dbReference type="Pfam" id="PF02557"/>
    </source>
</evidence>
<keyword evidence="3" id="KW-1185">Reference proteome</keyword>
<dbReference type="GO" id="GO:0006508">
    <property type="term" value="P:proteolysis"/>
    <property type="evidence" value="ECO:0007669"/>
    <property type="project" value="InterPro"/>
</dbReference>
<dbReference type="PANTHER" id="PTHR34385">
    <property type="entry name" value="D-ALANYL-D-ALANINE CARBOXYPEPTIDASE"/>
    <property type="match status" value="1"/>
</dbReference>
<sequence>MALRLVAVVLLALLVGGCGGRAVGRPGPTDTTTDGPLGAADGVIADDAGISPFDTGLPAIAKLDAGLLDAVQKAATDAAAKGITMRVTSGWRSKAYQQQLLDDAVRTYGGMNEARKHVATPDASHHITGKAVDIGPTNADDWLQRHGADYGLCQAYANEMWHFELVVAPGLTCPQPLPDAAS</sequence>
<dbReference type="CDD" id="cd14846">
    <property type="entry name" value="Peptidase_M15_like"/>
    <property type="match status" value="1"/>
</dbReference>
<dbReference type="InterPro" id="IPR052179">
    <property type="entry name" value="DD-CPase-like"/>
</dbReference>
<evidence type="ECO:0000313" key="2">
    <source>
        <dbReference type="EMBL" id="REH33065.1"/>
    </source>
</evidence>
<dbReference type="GO" id="GO:0004180">
    <property type="term" value="F:carboxypeptidase activity"/>
    <property type="evidence" value="ECO:0007669"/>
    <property type="project" value="UniProtKB-KW"/>
</dbReference>
<dbReference type="EMBL" id="QUNO01000020">
    <property type="protein sequence ID" value="REH33065.1"/>
    <property type="molecule type" value="Genomic_DNA"/>
</dbReference>
<keyword evidence="2" id="KW-0645">Protease</keyword>
<dbReference type="Gene3D" id="3.30.1380.10">
    <property type="match status" value="1"/>
</dbReference>
<keyword evidence="2" id="KW-0378">Hydrolase</keyword>
<dbReference type="InterPro" id="IPR003709">
    <property type="entry name" value="VanY-like_core_dom"/>
</dbReference>
<gene>
    <name evidence="2" type="ORF">BCF44_120137</name>
</gene>
<reference evidence="2 3" key="1">
    <citation type="submission" date="2018-08" db="EMBL/GenBank/DDBJ databases">
        <title>Genomic Encyclopedia of Archaeal and Bacterial Type Strains, Phase II (KMG-II): from individual species to whole genera.</title>
        <authorList>
            <person name="Goeker M."/>
        </authorList>
    </citation>
    <scope>NUCLEOTIDE SEQUENCE [LARGE SCALE GENOMIC DNA]</scope>
    <source>
        <strain evidence="2 3">DSM 45791</strain>
    </source>
</reference>
<accession>A0A3E0GZT8</accession>
<name>A0A3E0GZT8_9PSEU</name>
<organism evidence="2 3">
    <name type="scientific">Kutzneria buriramensis</name>
    <dbReference type="NCBI Taxonomy" id="1045776"/>
    <lineage>
        <taxon>Bacteria</taxon>
        <taxon>Bacillati</taxon>
        <taxon>Actinomycetota</taxon>
        <taxon>Actinomycetes</taxon>
        <taxon>Pseudonocardiales</taxon>
        <taxon>Pseudonocardiaceae</taxon>
        <taxon>Kutzneria</taxon>
    </lineage>
</organism>
<dbReference type="SUPFAM" id="SSF55166">
    <property type="entry name" value="Hedgehog/DD-peptidase"/>
    <property type="match status" value="1"/>
</dbReference>
<dbReference type="InterPro" id="IPR009045">
    <property type="entry name" value="Zn_M74/Hedgehog-like"/>
</dbReference>
<dbReference type="SMR" id="A0A3E0GZT8"/>
<feature type="domain" description="D-alanyl-D-alanine carboxypeptidase-like core" evidence="1">
    <location>
        <begin position="62"/>
        <end position="163"/>
    </location>
</feature>
<dbReference type="RefSeq" id="WP_116180476.1">
    <property type="nucleotide sequence ID" value="NZ_CP144375.1"/>
</dbReference>
<dbReference type="Pfam" id="PF02557">
    <property type="entry name" value="VanY"/>
    <property type="match status" value="1"/>
</dbReference>
<comment type="caution">
    <text evidence="2">The sequence shown here is derived from an EMBL/GenBank/DDBJ whole genome shotgun (WGS) entry which is preliminary data.</text>
</comment>
<dbReference type="OrthoDB" id="3293184at2"/>
<keyword evidence="2" id="KW-0121">Carboxypeptidase</keyword>
<proteinExistence type="predicted"/>